<evidence type="ECO:0000313" key="2">
    <source>
        <dbReference type="EMBL" id="MCG4611094.1"/>
    </source>
</evidence>
<gene>
    <name evidence="2" type="ORF">L0P57_09145</name>
</gene>
<proteinExistence type="predicted"/>
<name>A0ABS9MJV8_9FIRM</name>
<sequence length="64" mass="6958">MKNRKKQAMDQVQMRTSSKAEQRAERAASALPEMNKGSIPSDVGGSYTGTPADDIYPVQDADDL</sequence>
<accession>A0ABS9MJV8</accession>
<feature type="region of interest" description="Disordered" evidence="1">
    <location>
        <begin position="1"/>
        <end position="64"/>
    </location>
</feature>
<organism evidence="2 3">
    <name type="scientific">Anaeromassilibacillus senegalensis</name>
    <dbReference type="NCBI Taxonomy" id="1673717"/>
    <lineage>
        <taxon>Bacteria</taxon>
        <taxon>Bacillati</taxon>
        <taxon>Bacillota</taxon>
        <taxon>Clostridia</taxon>
        <taxon>Eubacteriales</taxon>
        <taxon>Acutalibacteraceae</taxon>
        <taxon>Anaeromassilibacillus</taxon>
    </lineage>
</organism>
<keyword evidence="3" id="KW-1185">Reference proteome</keyword>
<reference evidence="2 3" key="1">
    <citation type="submission" date="2022-01" db="EMBL/GenBank/DDBJ databases">
        <title>Collection of gut derived symbiotic bacterial strains cultured from healthy donors.</title>
        <authorList>
            <person name="Lin H."/>
            <person name="Kohout C."/>
            <person name="Waligurski E."/>
            <person name="Pamer E.G."/>
        </authorList>
    </citation>
    <scope>NUCLEOTIDE SEQUENCE [LARGE SCALE GENOMIC DNA]</scope>
    <source>
        <strain evidence="2 3">DFI.7.58</strain>
    </source>
</reference>
<dbReference type="RefSeq" id="WP_087234744.1">
    <property type="nucleotide sequence ID" value="NZ_JAKNHQ010000011.1"/>
</dbReference>
<protein>
    <recommendedName>
        <fullName evidence="4">DUF4025 domain-containing protein</fullName>
    </recommendedName>
</protein>
<evidence type="ECO:0008006" key="4">
    <source>
        <dbReference type="Google" id="ProtNLM"/>
    </source>
</evidence>
<comment type="caution">
    <text evidence="2">The sequence shown here is derived from an EMBL/GenBank/DDBJ whole genome shotgun (WGS) entry which is preliminary data.</text>
</comment>
<dbReference type="Proteomes" id="UP001298681">
    <property type="component" value="Unassembled WGS sequence"/>
</dbReference>
<dbReference type="EMBL" id="JAKNHQ010000011">
    <property type="protein sequence ID" value="MCG4611094.1"/>
    <property type="molecule type" value="Genomic_DNA"/>
</dbReference>
<evidence type="ECO:0000313" key="3">
    <source>
        <dbReference type="Proteomes" id="UP001298681"/>
    </source>
</evidence>
<evidence type="ECO:0000256" key="1">
    <source>
        <dbReference type="SAM" id="MobiDB-lite"/>
    </source>
</evidence>